<keyword evidence="2" id="KW-1133">Transmembrane helix</keyword>
<gene>
    <name evidence="3" type="ORF">KIMC2_00680</name>
</gene>
<dbReference type="EMBL" id="AP026801">
    <property type="protein sequence ID" value="BDR55506.1"/>
    <property type="molecule type" value="Genomic_DNA"/>
</dbReference>
<feature type="transmembrane region" description="Helical" evidence="2">
    <location>
        <begin position="44"/>
        <end position="62"/>
    </location>
</feature>
<feature type="compositionally biased region" description="Basic and acidic residues" evidence="1">
    <location>
        <begin position="98"/>
        <end position="112"/>
    </location>
</feature>
<sequence length="264" mass="30008">MARLYSNNRTGSKHTYRFYKERRDDPRWHDDFIEVRSLRRKERLFASLVFLLVLLIGIGLFGDQISPVNYTFSDFKGSDKTSKKSSFSAPASSSSSEKPAEESSEPTKKDETDSSNEQSNKEIVKKYLIGNGFRINPILFDGEDTDQAMNENKAPQNLAHDGIELLLFKDESTVTVKGVPAYFFPSDTKYNISDKFLTIGSQLEQIPYSIVDGKVEFHTWTSSDNFDGQTHSITWQISPDDSVQSLIDQSLKFKAEEEANLKNK</sequence>
<dbReference type="RefSeq" id="WP_317696876.1">
    <property type="nucleotide sequence ID" value="NZ_AP026801.1"/>
</dbReference>
<feature type="region of interest" description="Disordered" evidence="1">
    <location>
        <begin position="76"/>
        <end position="120"/>
    </location>
</feature>
<keyword evidence="4" id="KW-1185">Reference proteome</keyword>
<name>A0AAU9CT07_9LACO</name>
<accession>A0AAU9CT07</accession>
<dbReference type="AlphaFoldDB" id="A0AAU9CT07"/>
<dbReference type="Proteomes" id="UP001321804">
    <property type="component" value="Chromosome"/>
</dbReference>
<reference evidence="3 4" key="1">
    <citation type="journal article" date="2023" name="Microbiol. Spectr.">
        <title>Symbiosis of Carpenter Bees with Uncharacterized Lactic Acid Bacteria Showing NAD Auxotrophy.</title>
        <authorList>
            <person name="Kawasaki S."/>
            <person name="Ozawa K."/>
            <person name="Mori T."/>
            <person name="Yamamoto A."/>
            <person name="Ito M."/>
            <person name="Ohkuma M."/>
            <person name="Sakamoto M."/>
            <person name="Matsutani M."/>
        </authorList>
    </citation>
    <scope>NUCLEOTIDE SEQUENCE [LARGE SCALE GENOMIC DNA]</scope>
    <source>
        <strain evidence="3 4">KimC2</strain>
    </source>
</reference>
<keyword evidence="2" id="KW-0472">Membrane</keyword>
<organism evidence="3 4">
    <name type="scientific">Xylocopilactobacillus apis</name>
    <dbReference type="NCBI Taxonomy" id="2932183"/>
    <lineage>
        <taxon>Bacteria</taxon>
        <taxon>Bacillati</taxon>
        <taxon>Bacillota</taxon>
        <taxon>Bacilli</taxon>
        <taxon>Lactobacillales</taxon>
        <taxon>Lactobacillaceae</taxon>
        <taxon>Xylocopilactobacillus</taxon>
    </lineage>
</organism>
<evidence type="ECO:0008006" key="5">
    <source>
        <dbReference type="Google" id="ProtNLM"/>
    </source>
</evidence>
<dbReference type="KEGG" id="xak:KIMC2_00680"/>
<protein>
    <recommendedName>
        <fullName evidence="5">DUF4367 domain-containing protein</fullName>
    </recommendedName>
</protein>
<evidence type="ECO:0000256" key="2">
    <source>
        <dbReference type="SAM" id="Phobius"/>
    </source>
</evidence>
<keyword evidence="2" id="KW-0812">Transmembrane</keyword>
<feature type="compositionally biased region" description="Low complexity" evidence="1">
    <location>
        <begin position="84"/>
        <end position="97"/>
    </location>
</feature>
<evidence type="ECO:0000256" key="1">
    <source>
        <dbReference type="SAM" id="MobiDB-lite"/>
    </source>
</evidence>
<evidence type="ECO:0000313" key="4">
    <source>
        <dbReference type="Proteomes" id="UP001321804"/>
    </source>
</evidence>
<proteinExistence type="predicted"/>
<evidence type="ECO:0000313" key="3">
    <source>
        <dbReference type="EMBL" id="BDR55506.1"/>
    </source>
</evidence>